<accession>A0A8E0S820</accession>
<evidence type="ECO:0000313" key="13">
    <source>
        <dbReference type="EMBL" id="KAA0199478.1"/>
    </source>
</evidence>
<evidence type="ECO:0000259" key="12">
    <source>
        <dbReference type="PROSITE" id="PS50125"/>
    </source>
</evidence>
<feature type="compositionally biased region" description="Polar residues" evidence="9">
    <location>
        <begin position="903"/>
        <end position="912"/>
    </location>
</feature>
<dbReference type="OrthoDB" id="6259959at2759"/>
<dbReference type="InterPro" id="IPR029787">
    <property type="entry name" value="Nucleotide_cyclase"/>
</dbReference>
<name>A0A8E0S820_9TREM</name>
<feature type="region of interest" description="Disordered" evidence="9">
    <location>
        <begin position="903"/>
        <end position="928"/>
    </location>
</feature>
<dbReference type="GO" id="GO:0035556">
    <property type="term" value="P:intracellular signal transduction"/>
    <property type="evidence" value="ECO:0007669"/>
    <property type="project" value="InterPro"/>
</dbReference>
<keyword evidence="3" id="KW-0812">Transmembrane</keyword>
<feature type="region of interest" description="Disordered" evidence="9">
    <location>
        <begin position="736"/>
        <end position="762"/>
    </location>
</feature>
<dbReference type="SUPFAM" id="SSF53822">
    <property type="entry name" value="Periplasmic binding protein-like I"/>
    <property type="match status" value="1"/>
</dbReference>
<gene>
    <name evidence="13" type="ORF">FBUS_06404</name>
</gene>
<evidence type="ECO:0000256" key="3">
    <source>
        <dbReference type="ARBA" id="ARBA00022692"/>
    </source>
</evidence>
<keyword evidence="8" id="KW-0141">cGMP biosynthesis</keyword>
<dbReference type="SUPFAM" id="SSF56112">
    <property type="entry name" value="Protein kinase-like (PK-like)"/>
    <property type="match status" value="1"/>
</dbReference>
<feature type="signal peptide" evidence="10">
    <location>
        <begin position="1"/>
        <end position="17"/>
    </location>
</feature>
<dbReference type="GO" id="GO:0005524">
    <property type="term" value="F:ATP binding"/>
    <property type="evidence" value="ECO:0007669"/>
    <property type="project" value="InterPro"/>
</dbReference>
<evidence type="ECO:0000313" key="14">
    <source>
        <dbReference type="Proteomes" id="UP000728185"/>
    </source>
</evidence>
<dbReference type="Pfam" id="PF07714">
    <property type="entry name" value="PK_Tyr_Ser-Thr"/>
    <property type="match status" value="1"/>
</dbReference>
<dbReference type="InterPro" id="IPR028082">
    <property type="entry name" value="Peripla_BP_I"/>
</dbReference>
<evidence type="ECO:0000256" key="7">
    <source>
        <dbReference type="ARBA" id="ARBA00023239"/>
    </source>
</evidence>
<dbReference type="Gene3D" id="1.10.510.10">
    <property type="entry name" value="Transferase(Phosphotransferase) domain 1"/>
    <property type="match status" value="1"/>
</dbReference>
<dbReference type="InterPro" id="IPR011009">
    <property type="entry name" value="Kinase-like_dom_sf"/>
</dbReference>
<comment type="caution">
    <text evidence="13">The sequence shown here is derived from an EMBL/GenBank/DDBJ whole genome shotgun (WGS) entry which is preliminary data.</text>
</comment>
<organism evidence="13 14">
    <name type="scientific">Fasciolopsis buskii</name>
    <dbReference type="NCBI Taxonomy" id="27845"/>
    <lineage>
        <taxon>Eukaryota</taxon>
        <taxon>Metazoa</taxon>
        <taxon>Spiralia</taxon>
        <taxon>Lophotrochozoa</taxon>
        <taxon>Platyhelminthes</taxon>
        <taxon>Trematoda</taxon>
        <taxon>Digenea</taxon>
        <taxon>Plagiorchiida</taxon>
        <taxon>Echinostomata</taxon>
        <taxon>Echinostomatoidea</taxon>
        <taxon>Fasciolidae</taxon>
        <taxon>Fasciolopsis</taxon>
    </lineage>
</organism>
<dbReference type="InterPro" id="IPR050401">
    <property type="entry name" value="Cyclic_nucleotide_synthase"/>
</dbReference>
<protein>
    <recommendedName>
        <fullName evidence="2">guanylate cyclase</fullName>
        <ecNumber evidence="2">4.6.1.2</ecNumber>
    </recommendedName>
</protein>
<dbReference type="InterPro" id="IPR001245">
    <property type="entry name" value="Ser-Thr/Tyr_kinase_cat_dom"/>
</dbReference>
<dbReference type="EMBL" id="LUCM01001113">
    <property type="protein sequence ID" value="KAA0199478.1"/>
    <property type="molecule type" value="Genomic_DNA"/>
</dbReference>
<dbReference type="SMART" id="SM00044">
    <property type="entry name" value="CYCc"/>
    <property type="match status" value="1"/>
</dbReference>
<dbReference type="EC" id="4.6.1.2" evidence="2"/>
<evidence type="ECO:0000256" key="6">
    <source>
        <dbReference type="ARBA" id="ARBA00023136"/>
    </source>
</evidence>
<dbReference type="SUPFAM" id="SSF55073">
    <property type="entry name" value="Nucleotide cyclase"/>
    <property type="match status" value="1"/>
</dbReference>
<dbReference type="GO" id="GO:0004016">
    <property type="term" value="F:adenylate cyclase activity"/>
    <property type="evidence" value="ECO:0007669"/>
    <property type="project" value="TreeGrafter"/>
</dbReference>
<dbReference type="Pfam" id="PF00211">
    <property type="entry name" value="Guanylate_cyc"/>
    <property type="match status" value="2"/>
</dbReference>
<dbReference type="PANTHER" id="PTHR11920:SF501">
    <property type="entry name" value="GUANYLATE CYCLASE 32E"/>
    <property type="match status" value="1"/>
</dbReference>
<reference evidence="13" key="1">
    <citation type="submission" date="2019-05" db="EMBL/GenBank/DDBJ databases">
        <title>Annotation for the trematode Fasciolopsis buski.</title>
        <authorList>
            <person name="Choi Y.-J."/>
        </authorList>
    </citation>
    <scope>NUCLEOTIDE SEQUENCE</scope>
    <source>
        <strain evidence="13">HT</strain>
        <tissue evidence="13">Whole worm</tissue>
    </source>
</reference>
<dbReference type="PANTHER" id="PTHR11920">
    <property type="entry name" value="GUANYLYL CYCLASE"/>
    <property type="match status" value="1"/>
</dbReference>
<proteinExistence type="predicted"/>
<keyword evidence="14" id="KW-1185">Reference proteome</keyword>
<dbReference type="PROSITE" id="PS50011">
    <property type="entry name" value="PROTEIN_KINASE_DOM"/>
    <property type="match status" value="1"/>
</dbReference>
<dbReference type="Gene3D" id="3.40.50.2300">
    <property type="match status" value="2"/>
</dbReference>
<keyword evidence="4" id="KW-0547">Nucleotide-binding</keyword>
<dbReference type="InterPro" id="IPR001828">
    <property type="entry name" value="ANF_lig-bd_rcpt"/>
</dbReference>
<dbReference type="GO" id="GO:0004672">
    <property type="term" value="F:protein kinase activity"/>
    <property type="evidence" value="ECO:0007669"/>
    <property type="project" value="InterPro"/>
</dbReference>
<dbReference type="GO" id="GO:0004383">
    <property type="term" value="F:guanylate cyclase activity"/>
    <property type="evidence" value="ECO:0007669"/>
    <property type="project" value="UniProtKB-EC"/>
</dbReference>
<dbReference type="Proteomes" id="UP000728185">
    <property type="component" value="Unassembled WGS sequence"/>
</dbReference>
<dbReference type="Gene3D" id="6.10.250.780">
    <property type="match status" value="1"/>
</dbReference>
<dbReference type="GO" id="GO:0005886">
    <property type="term" value="C:plasma membrane"/>
    <property type="evidence" value="ECO:0007669"/>
    <property type="project" value="TreeGrafter"/>
</dbReference>
<dbReference type="GO" id="GO:0001653">
    <property type="term" value="F:peptide receptor activity"/>
    <property type="evidence" value="ECO:0007669"/>
    <property type="project" value="TreeGrafter"/>
</dbReference>
<dbReference type="SMART" id="SM00220">
    <property type="entry name" value="S_TKc"/>
    <property type="match status" value="1"/>
</dbReference>
<keyword evidence="7" id="KW-0456">Lyase</keyword>
<dbReference type="Gene3D" id="3.30.70.1230">
    <property type="entry name" value="Nucleotide cyclase"/>
    <property type="match status" value="2"/>
</dbReference>
<keyword evidence="5" id="KW-1133">Transmembrane helix</keyword>
<dbReference type="PROSITE" id="PS50125">
    <property type="entry name" value="GUANYLATE_CYCLASE_2"/>
    <property type="match status" value="1"/>
</dbReference>
<dbReference type="InterPro" id="IPR001054">
    <property type="entry name" value="A/G_cyclase"/>
</dbReference>
<evidence type="ECO:0000256" key="9">
    <source>
        <dbReference type="SAM" id="MobiDB-lite"/>
    </source>
</evidence>
<evidence type="ECO:0000256" key="10">
    <source>
        <dbReference type="SAM" id="SignalP"/>
    </source>
</evidence>
<evidence type="ECO:0000259" key="11">
    <source>
        <dbReference type="PROSITE" id="PS50011"/>
    </source>
</evidence>
<keyword evidence="10" id="KW-0732">Signal</keyword>
<sequence length="1778" mass="199782">MFKFILIGALLVATSSASQHYKNNPCPSPEKDALLGIDRNLDAAEKIILLGYVAGAAHPTNSTVPAPNYNRAGSMISGALTHAIRLINTLREKFNATERKRRQYPEPPLPPGYKLDFCYLETHGSESGSIRAVTRLVERVHVSAIIGLQETCRVEAAIAATYNVPIISHYCDDHSLRGTLFGQQNPVFLRTRPQPYDVASAVLALLKHFNWLKVAYLTTEDPELGFTVEVLRNTLISHRIQIQYTTSFRFPQLCGLSKNDFHEIVEKSFRFVRIYLVVGEVYDSICFLEALRKAGLLKGGDYFVIGIDKRTFDPTAWHMWTQTSWPQDIRRKLVTGELVRESCLHMNPDCYRAYMQVTHTAPSSERCAQLQEYNQCYLTKPPFDFKLSSCEFGKKTTVKALHKTNESIRMLITTFNLELEAGYLVDAVWLYALAAGEILSAGGTVTDVSKGDLIASKLIDRRYESSLGYVNEINERGDAQGNYTVVMGIPRRYTASQILSECGAVAAFHRSSLWYDQNTPLLPADCRRMRSDRFPFPTDLGPNRTTEGGELDPLWDAMSTFEAPVVFQPIGLFYPRNAKVRPESGAQADAEAVDGISTKEKHPDGLVSHPVGLASNSEYRHVSYDFGATLPLLSELSNRTKQYSFVVKMGVELNWINGHVPLDEPKCGFDGNRCKVPPSRSMEIGLSVFAAFVLLAAIGGGFVYRNQKFELELERLLWKVDSREIILQYTLPHTQHWNSGSKSSEPDDEDKPPFGTLLGLHQPNCDNHQKTSSWAQKTIVVDRLELREIDKADAELDFRVRLLLDQYSMFPTATKCRKLRTQRMPQSSCNNDKQVRKGRVLLEPNIFEKGQQKGLLKVPSNNRQDCVEQITLDCPTRVEINKSKCKRLSSKLFPYSLRHRQNSEVSSTSQSMAFLKPPGPGRTSTTDSVDVNGCSSWPILGTGPDTIPGHYKRQPVAVHRIHLRYAQINRDVKKSFKLLHDVKHNNLAAFLGACVEPDRVCVLWEFAARGSLRDIVRPGQAPLKSMFLTSLTFDIIRGLTYLHDSDLCYHGNLKSTNCIVDSRWVLKLTDFGLTAFRSGETFAYLSSDEYFSRLYWTPPELLRRMLALLLSRQLSVSAHPQLIELASTLMSQGVTFTLNDGQLDCAAQTAITSSCAKSACTGSQNWLSSPKRSAEIKFGLNEEILAPLLRFSNSNPSNDLAKGQLSSREVLYGGLFTVSRSSRCSSMKRSRRRLVLSAWLRKVAHRNSQFHTEKGKFQVQGSCDSKLPRPRSCDHISPNPGSNQLLCDSVHGNSVSFTNTKPTITGPRITTTTTATAFSPGARVRLPEVRDPIGAMQMADIYALGIVLFELYHQNEPYVESRQKPQEIIRRVVVLNDQFRQISTRLQPMASDQHTNIMDHMMVLMESYAQELEKLVTERTKELMQEKRLSEALLYQMLPVPVAEQLKRGKMVEPEAFDNVTIYFSDVCGFTEWSSTASPFEVVSLLNDLYTRFDSVLFSYDVYKVETIGDAYMVVSGLPKQNENHAGQIATMSLRLLKEIQCNFTLALRIGIHSGPCAAGVVGTLMPRYCLFGDTGKNSFLWFDRIVLVSYPPSFVIINTASRMESNGAPWRIHCSEQCKRELDRLGQYVLEERGQIPLKGKGVVRTYWLLDKVPWTPLTEEAPQDKVSVSPLSYRQAGPSSSLEEQWNTVEKDKVRTSASSTAASDRTVQNYPDFFNSARRMVDGQHYLTSGRIPGRSATNGDPECPDLSSELIQNVRKHAACSIVTIRMQLLEHLT</sequence>
<dbReference type="CDD" id="cd07302">
    <property type="entry name" value="CHD"/>
    <property type="match status" value="1"/>
</dbReference>
<comment type="subcellular location">
    <subcellularLocation>
        <location evidence="1">Membrane</location>
        <topology evidence="1">Single-pass membrane protein</topology>
    </subcellularLocation>
</comment>
<dbReference type="Pfam" id="PF01094">
    <property type="entry name" value="ANF_receptor"/>
    <property type="match status" value="1"/>
</dbReference>
<evidence type="ECO:0000256" key="5">
    <source>
        <dbReference type="ARBA" id="ARBA00022989"/>
    </source>
</evidence>
<feature type="domain" description="Protein kinase" evidence="11">
    <location>
        <begin position="912"/>
        <end position="1211"/>
    </location>
</feature>
<feature type="chain" id="PRO_5034927382" description="guanylate cyclase" evidence="10">
    <location>
        <begin position="18"/>
        <end position="1778"/>
    </location>
</feature>
<dbReference type="InterPro" id="IPR000719">
    <property type="entry name" value="Prot_kinase_dom"/>
</dbReference>
<keyword evidence="6" id="KW-0472">Membrane</keyword>
<evidence type="ECO:0000256" key="8">
    <source>
        <dbReference type="ARBA" id="ARBA00023293"/>
    </source>
</evidence>
<evidence type="ECO:0000256" key="1">
    <source>
        <dbReference type="ARBA" id="ARBA00004167"/>
    </source>
</evidence>
<dbReference type="GO" id="GO:0007168">
    <property type="term" value="P:receptor guanylyl cyclase signaling pathway"/>
    <property type="evidence" value="ECO:0007669"/>
    <property type="project" value="TreeGrafter"/>
</dbReference>
<feature type="domain" description="Guanylate cyclase" evidence="12">
    <location>
        <begin position="1461"/>
        <end position="1575"/>
    </location>
</feature>
<evidence type="ECO:0000256" key="4">
    <source>
        <dbReference type="ARBA" id="ARBA00022741"/>
    </source>
</evidence>
<evidence type="ECO:0000256" key="2">
    <source>
        <dbReference type="ARBA" id="ARBA00012202"/>
    </source>
</evidence>